<gene>
    <name evidence="4" type="ORF">GSLYS_00014108001</name>
</gene>
<reference evidence="4 5" key="1">
    <citation type="submission" date="2024-04" db="EMBL/GenBank/DDBJ databases">
        <authorList>
            <consortium name="Genoscope - CEA"/>
            <person name="William W."/>
        </authorList>
    </citation>
    <scope>NUCLEOTIDE SEQUENCE [LARGE SCALE GENOMIC DNA]</scope>
</reference>
<feature type="region of interest" description="Disordered" evidence="1">
    <location>
        <begin position="875"/>
        <end position="894"/>
    </location>
</feature>
<feature type="compositionally biased region" description="Low complexity" evidence="1">
    <location>
        <begin position="960"/>
        <end position="976"/>
    </location>
</feature>
<keyword evidence="2" id="KW-0812">Transmembrane</keyword>
<comment type="caution">
    <text evidence="4">The sequence shown here is derived from an EMBL/GenBank/DDBJ whole genome shotgun (WGS) entry which is preliminary data.</text>
</comment>
<feature type="signal peptide" evidence="3">
    <location>
        <begin position="1"/>
        <end position="24"/>
    </location>
</feature>
<evidence type="ECO:0000313" key="5">
    <source>
        <dbReference type="Proteomes" id="UP001497497"/>
    </source>
</evidence>
<name>A0AAV2I2U5_LYMST</name>
<feature type="region of interest" description="Disordered" evidence="1">
    <location>
        <begin position="948"/>
        <end position="987"/>
    </location>
</feature>
<sequence>MKHCTWKMVYVALLVMTSFTMVDAFGPEKARITNCDGQELSAAAGQRIRICCQLSERECSATKEADMLTVAPRTLIRGTCVNGTIGCADRVANAVADRGWSIARTGLCRVRFEGASENSTHDQEVAFDCFKNDKFRPPSRVEKLRVLAKLPGPKILKIICSEKKDIIVIFNKNSSSSVQDHSTEYRVSMTEYDRVTDLCLTDCSLPQSPYSNICVCRYTNRDPFVNVFQDVNVTVTVNVSRPRQNNPITSGVTTDSINLYQHVRPGKVAELYCHNISATDALIIFRPSMHILYLVSSMSYYRKPLQYHVTLMKTQGLQEVFEIKLDKTVFNASHSNEYIGIRFRNLTAFTKYIFSVSGIGGGGRGSTSQIEFITNKTVPLHPPSIEDYSYMWKHKEGSSTLFLLWQPLPQESRGGELLNYDLQITFLNGSVYHERNINLNYKDISLNLLPLDAFTVKLWAVNEIGRSVNFSKIIIPSNHAAAQPSMYVEFENNSAHIYINLTTPNVIDMLAIHRCEGNKDICTEYPYTQIEQINQTNTAFPFLTFKMMMPTEKPTLRTYVKEFEHFEFKDKQKPLENAKIANGTITIGQVNLWPKEVDIFDEQSGLNVSSWIERELSGMPDKNEPIGHTFSNEITESTTVMYPRFFLSVKVKELWMGMVAADCYFDRKKDEAKLKVIPFDNNMYLRLSQECDNDMKPTQFLVDSYKIYSSDDELCKKASPEMNEMIEKRKMFSPTLFKLPETTSLGSCVVGLNRNRSRQSKAIFQHNSDFTAKGTETIPVIVIIAILTVFLVVILGFCLIKRCNNRRQHFHTITTLLNETDEREGEINDEMHDNELIHPYHTNNLTESGDSGHGTISSSDRDETETPEDIGLAEGTKLLHSPVESTSSSTDSEHVSFTECLDNAQVDETCLMHDEVPCSNHHSTSSSSDCWSKSTSSRKIKLNKYWKGGDLTFKPPTDDSSGSSTASGGGAFSESSCDNDNSTSGTN</sequence>
<feature type="compositionally biased region" description="Low complexity" evidence="1">
    <location>
        <begin position="880"/>
        <end position="890"/>
    </location>
</feature>
<evidence type="ECO:0000256" key="1">
    <source>
        <dbReference type="SAM" id="MobiDB-lite"/>
    </source>
</evidence>
<dbReference type="AlphaFoldDB" id="A0AAV2I2U5"/>
<keyword evidence="5" id="KW-1185">Reference proteome</keyword>
<dbReference type="SUPFAM" id="SSF49265">
    <property type="entry name" value="Fibronectin type III"/>
    <property type="match status" value="1"/>
</dbReference>
<feature type="compositionally biased region" description="Polar residues" evidence="1">
    <location>
        <begin position="841"/>
        <end position="858"/>
    </location>
</feature>
<dbReference type="Proteomes" id="UP001497497">
    <property type="component" value="Unassembled WGS sequence"/>
</dbReference>
<feature type="chain" id="PRO_5043359927" evidence="3">
    <location>
        <begin position="25"/>
        <end position="987"/>
    </location>
</feature>
<feature type="transmembrane region" description="Helical" evidence="2">
    <location>
        <begin position="778"/>
        <end position="800"/>
    </location>
</feature>
<evidence type="ECO:0000313" key="4">
    <source>
        <dbReference type="EMBL" id="CAL1540459.1"/>
    </source>
</evidence>
<dbReference type="InterPro" id="IPR013783">
    <property type="entry name" value="Ig-like_fold"/>
</dbReference>
<keyword evidence="3" id="KW-0732">Signal</keyword>
<dbReference type="InterPro" id="IPR036116">
    <property type="entry name" value="FN3_sf"/>
</dbReference>
<evidence type="ECO:0000256" key="3">
    <source>
        <dbReference type="SAM" id="SignalP"/>
    </source>
</evidence>
<dbReference type="EMBL" id="CAXITT010000382">
    <property type="protein sequence ID" value="CAL1540459.1"/>
    <property type="molecule type" value="Genomic_DNA"/>
</dbReference>
<protein>
    <submittedName>
        <fullName evidence="4">Uncharacterized protein</fullName>
    </submittedName>
</protein>
<evidence type="ECO:0000256" key="2">
    <source>
        <dbReference type="SAM" id="Phobius"/>
    </source>
</evidence>
<keyword evidence="2" id="KW-0472">Membrane</keyword>
<dbReference type="Gene3D" id="2.60.40.10">
    <property type="entry name" value="Immunoglobulins"/>
    <property type="match status" value="1"/>
</dbReference>
<proteinExistence type="predicted"/>
<feature type="compositionally biased region" description="Polar residues" evidence="1">
    <location>
        <begin position="978"/>
        <end position="987"/>
    </location>
</feature>
<accession>A0AAV2I2U5</accession>
<organism evidence="4 5">
    <name type="scientific">Lymnaea stagnalis</name>
    <name type="common">Great pond snail</name>
    <name type="synonym">Helix stagnalis</name>
    <dbReference type="NCBI Taxonomy" id="6523"/>
    <lineage>
        <taxon>Eukaryota</taxon>
        <taxon>Metazoa</taxon>
        <taxon>Spiralia</taxon>
        <taxon>Lophotrochozoa</taxon>
        <taxon>Mollusca</taxon>
        <taxon>Gastropoda</taxon>
        <taxon>Heterobranchia</taxon>
        <taxon>Euthyneura</taxon>
        <taxon>Panpulmonata</taxon>
        <taxon>Hygrophila</taxon>
        <taxon>Lymnaeoidea</taxon>
        <taxon>Lymnaeidae</taxon>
        <taxon>Lymnaea</taxon>
    </lineage>
</organism>
<feature type="region of interest" description="Disordered" evidence="1">
    <location>
        <begin position="840"/>
        <end position="867"/>
    </location>
</feature>
<keyword evidence="2" id="KW-1133">Transmembrane helix</keyword>